<name>X6LNM0_RETFI</name>
<evidence type="ECO:0000313" key="1">
    <source>
        <dbReference type="EMBL" id="ETO02956.1"/>
    </source>
</evidence>
<dbReference type="EMBL" id="ASPP01034515">
    <property type="protein sequence ID" value="ETO02956.1"/>
    <property type="molecule type" value="Genomic_DNA"/>
</dbReference>
<organism evidence="1 2">
    <name type="scientific">Reticulomyxa filosa</name>
    <dbReference type="NCBI Taxonomy" id="46433"/>
    <lineage>
        <taxon>Eukaryota</taxon>
        <taxon>Sar</taxon>
        <taxon>Rhizaria</taxon>
        <taxon>Retaria</taxon>
        <taxon>Foraminifera</taxon>
        <taxon>Monothalamids</taxon>
        <taxon>Reticulomyxidae</taxon>
        <taxon>Reticulomyxa</taxon>
    </lineage>
</organism>
<reference evidence="1 2" key="1">
    <citation type="journal article" date="2013" name="Curr. Biol.">
        <title>The Genome of the Foraminiferan Reticulomyxa filosa.</title>
        <authorList>
            <person name="Glockner G."/>
            <person name="Hulsmann N."/>
            <person name="Schleicher M."/>
            <person name="Noegel A.A."/>
            <person name="Eichinger L."/>
            <person name="Gallinger C."/>
            <person name="Pawlowski J."/>
            <person name="Sierra R."/>
            <person name="Euteneuer U."/>
            <person name="Pillet L."/>
            <person name="Moustafa A."/>
            <person name="Platzer M."/>
            <person name="Groth M."/>
            <person name="Szafranski K."/>
            <person name="Schliwa M."/>
        </authorList>
    </citation>
    <scope>NUCLEOTIDE SEQUENCE [LARGE SCALE GENOMIC DNA]</scope>
</reference>
<proteinExistence type="predicted"/>
<dbReference type="Proteomes" id="UP000023152">
    <property type="component" value="Unassembled WGS sequence"/>
</dbReference>
<keyword evidence="2" id="KW-1185">Reference proteome</keyword>
<gene>
    <name evidence="1" type="ORF">RFI_34454</name>
</gene>
<accession>X6LNM0</accession>
<evidence type="ECO:0000313" key="2">
    <source>
        <dbReference type="Proteomes" id="UP000023152"/>
    </source>
</evidence>
<sequence>EEDIKQESDITLTKINDIICGWNDDKEIAKIAKRYKSHLSIGILRPPQLFEKGNAEIDSNASLKMANFVFEQLCSFTPGYAKNKEKEMTTMEKEKVKEKEQAIYVVLYEYYKQNIIGGVKRTRNGR</sequence>
<comment type="caution">
    <text evidence="1">The sequence shown here is derived from an EMBL/GenBank/DDBJ whole genome shotgun (WGS) entry which is preliminary data.</text>
</comment>
<protein>
    <submittedName>
        <fullName evidence="1">Uncharacterized protein</fullName>
    </submittedName>
</protein>
<feature type="non-terminal residue" evidence="1">
    <location>
        <position position="1"/>
    </location>
</feature>
<dbReference type="AlphaFoldDB" id="X6LNM0"/>